<dbReference type="Gene3D" id="3.40.190.10">
    <property type="entry name" value="Periplasmic binding protein-like II"/>
    <property type="match status" value="1"/>
</dbReference>
<dbReference type="CDD" id="cd07012">
    <property type="entry name" value="PBP2_Bug_TTT"/>
    <property type="match status" value="1"/>
</dbReference>
<dbReference type="Pfam" id="PF03401">
    <property type="entry name" value="TctC"/>
    <property type="match status" value="1"/>
</dbReference>
<proteinExistence type="inferred from homology"/>
<comment type="caution">
    <text evidence="3">The sequence shown here is derived from an EMBL/GenBank/DDBJ whole genome shotgun (WGS) entry which is preliminary data.</text>
</comment>
<evidence type="ECO:0000256" key="1">
    <source>
        <dbReference type="ARBA" id="ARBA00006987"/>
    </source>
</evidence>
<dbReference type="Proteomes" id="UP001595799">
    <property type="component" value="Unassembled WGS sequence"/>
</dbReference>
<evidence type="ECO:0000256" key="2">
    <source>
        <dbReference type="SAM" id="SignalP"/>
    </source>
</evidence>
<feature type="signal peptide" evidence="2">
    <location>
        <begin position="1"/>
        <end position="22"/>
    </location>
</feature>
<name>A0ABV8UGG6_9PROT</name>
<dbReference type="InterPro" id="IPR005064">
    <property type="entry name" value="BUG"/>
</dbReference>
<dbReference type="PANTHER" id="PTHR42928">
    <property type="entry name" value="TRICARBOXYLATE-BINDING PROTEIN"/>
    <property type="match status" value="1"/>
</dbReference>
<comment type="similarity">
    <text evidence="1">Belongs to the UPF0065 (bug) family.</text>
</comment>
<dbReference type="RefSeq" id="WP_382420715.1">
    <property type="nucleotide sequence ID" value="NZ_JBHSCW010000001.1"/>
</dbReference>
<dbReference type="PANTHER" id="PTHR42928:SF5">
    <property type="entry name" value="BLR1237 PROTEIN"/>
    <property type="match status" value="1"/>
</dbReference>
<reference evidence="4" key="1">
    <citation type="journal article" date="2019" name="Int. J. Syst. Evol. Microbiol.">
        <title>The Global Catalogue of Microorganisms (GCM) 10K type strain sequencing project: providing services to taxonomists for standard genome sequencing and annotation.</title>
        <authorList>
            <consortium name="The Broad Institute Genomics Platform"/>
            <consortium name="The Broad Institute Genome Sequencing Center for Infectious Disease"/>
            <person name="Wu L."/>
            <person name="Ma J."/>
        </authorList>
    </citation>
    <scope>NUCLEOTIDE SEQUENCE [LARGE SCALE GENOMIC DNA]</scope>
    <source>
        <strain evidence="4">CECT 8472</strain>
    </source>
</reference>
<dbReference type="InterPro" id="IPR042100">
    <property type="entry name" value="Bug_dom1"/>
</dbReference>
<sequence>MISRTLITAGILGLTAAPLAQAQADDYPSEPIKIVVPFAAGDALDQSARVIADQMEDELDVSVVIQNIAGAGGAVGTAEAVQAEPDGYTLLMGSTGALTARPLMADSGYKTDDFQPLAQLVEVPIGLAVAKDSEWEDVDQLFAAAEDERITYSTPGPGTTQHINMGQFALENGLNLSHIGGKGGTGAVTNVLTGEVDFVFVGATNYLGHLDGEDDEGLRVLGVGSEERVDYLPDTPTFQEAGHDLTAAVWFGLLTHSEVPEERVAFLEELISKVAQSEETRDAYAKFNLQDSFLDADAFQERIDGNVELHRQILTDMGVLEN</sequence>
<dbReference type="EMBL" id="JBHSCW010000001">
    <property type="protein sequence ID" value="MFC4350377.1"/>
    <property type="molecule type" value="Genomic_DNA"/>
</dbReference>
<keyword evidence="2" id="KW-0732">Signal</keyword>
<accession>A0ABV8UGG6</accession>
<dbReference type="PIRSF" id="PIRSF017082">
    <property type="entry name" value="YflP"/>
    <property type="match status" value="1"/>
</dbReference>
<gene>
    <name evidence="3" type="ORF">ACFOW6_02345</name>
</gene>
<dbReference type="Gene3D" id="3.40.190.150">
    <property type="entry name" value="Bordetella uptake gene, domain 1"/>
    <property type="match status" value="1"/>
</dbReference>
<organism evidence="3 4">
    <name type="scientific">Fodinicurvata halophila</name>
    <dbReference type="NCBI Taxonomy" id="1419723"/>
    <lineage>
        <taxon>Bacteria</taxon>
        <taxon>Pseudomonadati</taxon>
        <taxon>Pseudomonadota</taxon>
        <taxon>Alphaproteobacteria</taxon>
        <taxon>Rhodospirillales</taxon>
        <taxon>Rhodovibrionaceae</taxon>
        <taxon>Fodinicurvata</taxon>
    </lineage>
</organism>
<evidence type="ECO:0000313" key="3">
    <source>
        <dbReference type="EMBL" id="MFC4350377.1"/>
    </source>
</evidence>
<keyword evidence="4" id="KW-1185">Reference proteome</keyword>
<dbReference type="SUPFAM" id="SSF53850">
    <property type="entry name" value="Periplasmic binding protein-like II"/>
    <property type="match status" value="1"/>
</dbReference>
<evidence type="ECO:0000313" key="4">
    <source>
        <dbReference type="Proteomes" id="UP001595799"/>
    </source>
</evidence>
<protein>
    <submittedName>
        <fullName evidence="3">Bug family tripartite tricarboxylate transporter substrate binding protein</fullName>
    </submittedName>
</protein>
<feature type="chain" id="PRO_5046280445" evidence="2">
    <location>
        <begin position="23"/>
        <end position="322"/>
    </location>
</feature>